<evidence type="ECO:0000256" key="5">
    <source>
        <dbReference type="ARBA" id="ARBA00022741"/>
    </source>
</evidence>
<dbReference type="EMBL" id="BDEV01000025">
    <property type="protein sequence ID" value="GCD61977.1"/>
    <property type="molecule type" value="Genomic_DNA"/>
</dbReference>
<dbReference type="InterPro" id="IPR004516">
    <property type="entry name" value="HisRS/HisZ"/>
</dbReference>
<dbReference type="HAMAP" id="MF_00127">
    <property type="entry name" value="His_tRNA_synth"/>
    <property type="match status" value="1"/>
</dbReference>
<dbReference type="GO" id="GO:0006427">
    <property type="term" value="P:histidyl-tRNA aminoacylation"/>
    <property type="evidence" value="ECO:0007669"/>
    <property type="project" value="UniProtKB-UniRule"/>
</dbReference>
<dbReference type="PANTHER" id="PTHR43707">
    <property type="entry name" value="HISTIDYL-TRNA SYNTHETASE"/>
    <property type="match status" value="1"/>
</dbReference>
<feature type="binding site" evidence="11">
    <location>
        <begin position="89"/>
        <end position="91"/>
    </location>
    <ligand>
        <name>L-histidine</name>
        <dbReference type="ChEBI" id="CHEBI:57595"/>
    </ligand>
</feature>
<evidence type="ECO:0000256" key="3">
    <source>
        <dbReference type="ARBA" id="ARBA00022490"/>
    </source>
</evidence>
<gene>
    <name evidence="10 13" type="primary">hisS</name>
    <name evidence="13" type="ORF">NBRC3278_1070</name>
</gene>
<feature type="binding site" evidence="11">
    <location>
        <position position="137"/>
    </location>
    <ligand>
        <name>L-histidine</name>
        <dbReference type="ChEBI" id="CHEBI:57595"/>
    </ligand>
</feature>
<feature type="binding site" evidence="11">
    <location>
        <position position="119"/>
    </location>
    <ligand>
        <name>L-histidine</name>
        <dbReference type="ChEBI" id="CHEBI:57595"/>
    </ligand>
</feature>
<dbReference type="GO" id="GO:0004821">
    <property type="term" value="F:histidine-tRNA ligase activity"/>
    <property type="evidence" value="ECO:0007669"/>
    <property type="project" value="UniProtKB-UniRule"/>
</dbReference>
<comment type="subcellular location">
    <subcellularLocation>
        <location evidence="10">Cytoplasm</location>
    </subcellularLocation>
</comment>
<dbReference type="GO" id="GO:0005524">
    <property type="term" value="F:ATP binding"/>
    <property type="evidence" value="ECO:0007669"/>
    <property type="project" value="UniProtKB-UniRule"/>
</dbReference>
<dbReference type="EC" id="6.1.1.21" evidence="10"/>
<protein>
    <recommendedName>
        <fullName evidence="10">Histidine--tRNA ligase</fullName>
        <ecNumber evidence="10">6.1.1.21</ecNumber>
    </recommendedName>
    <alternativeName>
        <fullName evidence="10">Histidyl-tRNA synthetase</fullName>
        <shortName evidence="10">HisRS</shortName>
    </alternativeName>
</protein>
<evidence type="ECO:0000313" key="13">
    <source>
        <dbReference type="EMBL" id="GCD61977.1"/>
    </source>
</evidence>
<evidence type="ECO:0000259" key="12">
    <source>
        <dbReference type="PROSITE" id="PS50862"/>
    </source>
</evidence>
<dbReference type="InterPro" id="IPR004154">
    <property type="entry name" value="Anticodon-bd"/>
</dbReference>
<evidence type="ECO:0000256" key="10">
    <source>
        <dbReference type="HAMAP-Rule" id="MF_00127"/>
    </source>
</evidence>
<evidence type="ECO:0000256" key="8">
    <source>
        <dbReference type="ARBA" id="ARBA00023146"/>
    </source>
</evidence>
<comment type="caution">
    <text evidence="13">The sequence shown here is derived from an EMBL/GenBank/DDBJ whole genome shotgun (WGS) entry which is preliminary data.</text>
</comment>
<evidence type="ECO:0000256" key="7">
    <source>
        <dbReference type="ARBA" id="ARBA00022917"/>
    </source>
</evidence>
<evidence type="ECO:0000256" key="6">
    <source>
        <dbReference type="ARBA" id="ARBA00022840"/>
    </source>
</evidence>
<dbReference type="SUPFAM" id="SSF55681">
    <property type="entry name" value="Class II aaRS and biotin synthetases"/>
    <property type="match status" value="1"/>
</dbReference>
<feature type="binding site" evidence="11">
    <location>
        <position position="265"/>
    </location>
    <ligand>
        <name>L-histidine</name>
        <dbReference type="ChEBI" id="CHEBI:57595"/>
    </ligand>
</feature>
<feature type="binding site" evidence="11">
    <location>
        <position position="133"/>
    </location>
    <ligand>
        <name>L-histidine</name>
        <dbReference type="ChEBI" id="CHEBI:57595"/>
    </ligand>
</feature>
<sequence>MVWEYVFVSSIQPVRGTHDLIGEDQRRHAHVVHTARRIAGVYGFDEWATPIFEDTRVFSRSLGDTSDVVSKEMYSFSDRDGESLTLRPEGTAAICRALVTNALTQSLPQKVFYAGPMFRHERPQKGRYRQFHQIGAELLGAAEPLADAEAIAMGYEVLKALGIADYVTLELNTLGDAASRDAWRDALVAYFSAHKDKLSEDSLTRLEKNPLRILDSKDAGDKVLVADAPMMAEFLTPEARAFWDDLRNKLDVFGIAYTVNPSIVRGLDYYNHTTFEFVTNRLGSQGTVLAGGRYDGLVKQMGGPEVPAIGWAAGIERLSMLLEQVPAAPRSVVLVPVGTPDESAVVQILQGLRGQGVRTEIGYKGSLRKRMERAGKQNASHVLFLGEDELAKGLFRVKNMETGTEQEVSRDTLLSKAQDVFAA</sequence>
<name>A0A401X2E8_ACEPA</name>
<keyword evidence="5 10" id="KW-0547">Nucleotide-binding</keyword>
<comment type="subunit">
    <text evidence="2 10">Homodimer.</text>
</comment>
<reference evidence="13 14" key="1">
    <citation type="submission" date="2016-06" db="EMBL/GenBank/DDBJ databases">
        <title>Acetobacter pasteurianus NBRC 3278 whole genome sequencing project.</title>
        <authorList>
            <person name="Matsutani M."/>
            <person name="Shiwa Y."/>
            <person name="Okamoto-Kainuma A."/>
            <person name="Ishikawa M."/>
            <person name="Koizumi Y."/>
            <person name="Yoshikawa H."/>
            <person name="Yakushi T."/>
            <person name="Matsushita K."/>
        </authorList>
    </citation>
    <scope>NUCLEOTIDE SEQUENCE [LARGE SCALE GENOMIC DNA]</scope>
    <source>
        <strain evidence="13 14">NBRC 3278</strain>
    </source>
</reference>
<keyword evidence="7 10" id="KW-0648">Protein biosynthesis</keyword>
<comment type="catalytic activity">
    <reaction evidence="9 10">
        <text>tRNA(His) + L-histidine + ATP = L-histidyl-tRNA(His) + AMP + diphosphate + H(+)</text>
        <dbReference type="Rhea" id="RHEA:17313"/>
        <dbReference type="Rhea" id="RHEA-COMP:9665"/>
        <dbReference type="Rhea" id="RHEA-COMP:9689"/>
        <dbReference type="ChEBI" id="CHEBI:15378"/>
        <dbReference type="ChEBI" id="CHEBI:30616"/>
        <dbReference type="ChEBI" id="CHEBI:33019"/>
        <dbReference type="ChEBI" id="CHEBI:57595"/>
        <dbReference type="ChEBI" id="CHEBI:78442"/>
        <dbReference type="ChEBI" id="CHEBI:78527"/>
        <dbReference type="ChEBI" id="CHEBI:456215"/>
        <dbReference type="EC" id="6.1.1.21"/>
    </reaction>
</comment>
<comment type="similarity">
    <text evidence="1 10">Belongs to the class-II aminoacyl-tRNA synthetase family.</text>
</comment>
<dbReference type="Gene3D" id="3.30.930.10">
    <property type="entry name" value="Bira Bifunctional Protein, Domain 2"/>
    <property type="match status" value="1"/>
</dbReference>
<dbReference type="InterPro" id="IPR006195">
    <property type="entry name" value="aa-tRNA-synth_II"/>
</dbReference>
<organism evidence="13 14">
    <name type="scientific">Acetobacter pasteurianus NBRC 3278</name>
    <dbReference type="NCBI Taxonomy" id="1226660"/>
    <lineage>
        <taxon>Bacteria</taxon>
        <taxon>Pseudomonadati</taxon>
        <taxon>Pseudomonadota</taxon>
        <taxon>Alphaproteobacteria</taxon>
        <taxon>Acetobacterales</taxon>
        <taxon>Acetobacteraceae</taxon>
        <taxon>Acetobacter</taxon>
    </lineage>
</organism>
<feature type="domain" description="Aminoacyl-transfer RNA synthetases class-II family profile" evidence="12">
    <location>
        <begin position="31"/>
        <end position="336"/>
    </location>
</feature>
<dbReference type="InterPro" id="IPR036621">
    <property type="entry name" value="Anticodon-bd_dom_sf"/>
</dbReference>
<evidence type="ECO:0000256" key="9">
    <source>
        <dbReference type="ARBA" id="ARBA00047639"/>
    </source>
</evidence>
<dbReference type="PANTHER" id="PTHR43707:SF1">
    <property type="entry name" value="HISTIDINE--TRNA LIGASE, MITOCHONDRIAL-RELATED"/>
    <property type="match status" value="1"/>
</dbReference>
<evidence type="ECO:0000256" key="1">
    <source>
        <dbReference type="ARBA" id="ARBA00008226"/>
    </source>
</evidence>
<dbReference type="NCBIfam" id="TIGR00442">
    <property type="entry name" value="hisS"/>
    <property type="match status" value="1"/>
</dbReference>
<dbReference type="Proteomes" id="UP000287385">
    <property type="component" value="Unassembled WGS sequence"/>
</dbReference>
<dbReference type="GO" id="GO:0005737">
    <property type="term" value="C:cytoplasm"/>
    <property type="evidence" value="ECO:0007669"/>
    <property type="project" value="UniProtKB-SubCell"/>
</dbReference>
<keyword evidence="8 10" id="KW-0030">Aminoacyl-tRNA synthetase</keyword>
<keyword evidence="3 10" id="KW-0963">Cytoplasm</keyword>
<dbReference type="PIRSF" id="PIRSF001549">
    <property type="entry name" value="His-tRNA_synth"/>
    <property type="match status" value="1"/>
</dbReference>
<dbReference type="InterPro" id="IPR015807">
    <property type="entry name" value="His-tRNA-ligase"/>
</dbReference>
<accession>A0A401X2E8</accession>
<keyword evidence="6 10" id="KW-0067">ATP-binding</keyword>
<dbReference type="Gene3D" id="3.40.50.800">
    <property type="entry name" value="Anticodon-binding domain"/>
    <property type="match status" value="1"/>
</dbReference>
<dbReference type="CDD" id="cd00773">
    <property type="entry name" value="HisRS-like_core"/>
    <property type="match status" value="1"/>
</dbReference>
<dbReference type="AlphaFoldDB" id="A0A401X2E8"/>
<evidence type="ECO:0000256" key="4">
    <source>
        <dbReference type="ARBA" id="ARBA00022598"/>
    </source>
</evidence>
<dbReference type="InterPro" id="IPR045864">
    <property type="entry name" value="aa-tRNA-synth_II/BPL/LPL"/>
</dbReference>
<dbReference type="Pfam" id="PF03129">
    <property type="entry name" value="HGTP_anticodon"/>
    <property type="match status" value="1"/>
</dbReference>
<keyword evidence="4 10" id="KW-0436">Ligase</keyword>
<evidence type="ECO:0000313" key="14">
    <source>
        <dbReference type="Proteomes" id="UP000287385"/>
    </source>
</evidence>
<dbReference type="InterPro" id="IPR041715">
    <property type="entry name" value="HisRS-like_core"/>
</dbReference>
<dbReference type="PROSITE" id="PS50862">
    <property type="entry name" value="AA_TRNA_LIGASE_II"/>
    <property type="match status" value="1"/>
</dbReference>
<feature type="binding site" evidence="11">
    <location>
        <begin position="269"/>
        <end position="270"/>
    </location>
    <ligand>
        <name>L-histidine</name>
        <dbReference type="ChEBI" id="CHEBI:57595"/>
    </ligand>
</feature>
<evidence type="ECO:0000256" key="2">
    <source>
        <dbReference type="ARBA" id="ARBA00011738"/>
    </source>
</evidence>
<dbReference type="Pfam" id="PF13393">
    <property type="entry name" value="tRNA-synt_His"/>
    <property type="match status" value="1"/>
</dbReference>
<proteinExistence type="inferred from homology"/>
<dbReference type="SUPFAM" id="SSF52954">
    <property type="entry name" value="Class II aaRS ABD-related"/>
    <property type="match status" value="1"/>
</dbReference>
<evidence type="ECO:0000256" key="11">
    <source>
        <dbReference type="PIRSR" id="PIRSR001549-1"/>
    </source>
</evidence>
<keyword evidence="14" id="KW-1185">Reference proteome</keyword>